<feature type="compositionally biased region" description="Basic and acidic residues" evidence="1">
    <location>
        <begin position="142"/>
        <end position="152"/>
    </location>
</feature>
<protein>
    <submittedName>
        <fullName evidence="3">Putative peptidase</fullName>
    </submittedName>
</protein>
<feature type="compositionally biased region" description="Polar residues" evidence="1">
    <location>
        <begin position="153"/>
        <end position="175"/>
    </location>
</feature>
<evidence type="ECO:0000313" key="3">
    <source>
        <dbReference type="EMBL" id="CCQ52621.1"/>
    </source>
</evidence>
<feature type="region of interest" description="Disordered" evidence="1">
    <location>
        <begin position="676"/>
        <end position="696"/>
    </location>
</feature>
<dbReference type="Pfam" id="PF01476">
    <property type="entry name" value="LysM"/>
    <property type="match status" value="2"/>
</dbReference>
<reference evidence="3 4" key="2">
    <citation type="submission" date="2013-09" db="EMBL/GenBank/DDBJ databases">
        <title>Whole genome comparison of six Crocosphaera watsonii strains with differing phenotypes.</title>
        <authorList>
            <person name="Bench S.R."/>
            <person name="Heller P."/>
            <person name="Frank I."/>
            <person name="Arciniega M."/>
            <person name="Shilova I.N."/>
            <person name="Zehr J.P."/>
        </authorList>
    </citation>
    <scope>NUCLEOTIDE SEQUENCE [LARGE SCALE GENOMIC DNA]</scope>
    <source>
        <strain evidence="3 4">WH 8502</strain>
    </source>
</reference>
<dbReference type="EMBL" id="CAQK01000688">
    <property type="protein sequence ID" value="CCQ52621.1"/>
    <property type="molecule type" value="Genomic_DNA"/>
</dbReference>
<organism evidence="3 4">
    <name type="scientific">Crocosphaera watsonii WH 8502</name>
    <dbReference type="NCBI Taxonomy" id="423474"/>
    <lineage>
        <taxon>Bacteria</taxon>
        <taxon>Bacillati</taxon>
        <taxon>Cyanobacteriota</taxon>
        <taxon>Cyanophyceae</taxon>
        <taxon>Oscillatoriophycideae</taxon>
        <taxon>Chroococcales</taxon>
        <taxon>Aphanothecaceae</taxon>
        <taxon>Crocosphaera</taxon>
    </lineage>
</organism>
<feature type="domain" description="LysM" evidence="2">
    <location>
        <begin position="344"/>
        <end position="388"/>
    </location>
</feature>
<dbReference type="GO" id="GO:0004222">
    <property type="term" value="F:metalloendopeptidase activity"/>
    <property type="evidence" value="ECO:0007669"/>
    <property type="project" value="TreeGrafter"/>
</dbReference>
<dbReference type="InterPro" id="IPR011055">
    <property type="entry name" value="Dup_hybrid_motif"/>
</dbReference>
<dbReference type="Gene3D" id="3.10.350.10">
    <property type="entry name" value="LysM domain"/>
    <property type="match status" value="2"/>
</dbReference>
<dbReference type="CDD" id="cd12797">
    <property type="entry name" value="M23_peptidase"/>
    <property type="match status" value="1"/>
</dbReference>
<evidence type="ECO:0000259" key="2">
    <source>
        <dbReference type="PROSITE" id="PS51782"/>
    </source>
</evidence>
<dbReference type="PANTHER" id="PTHR21666">
    <property type="entry name" value="PEPTIDASE-RELATED"/>
    <property type="match status" value="1"/>
</dbReference>
<dbReference type="InterPro" id="IPR018392">
    <property type="entry name" value="LysM"/>
</dbReference>
<dbReference type="PROSITE" id="PS51782">
    <property type="entry name" value="LYSM"/>
    <property type="match status" value="2"/>
</dbReference>
<dbReference type="CDD" id="cd00118">
    <property type="entry name" value="LysM"/>
    <property type="match status" value="2"/>
</dbReference>
<dbReference type="SMART" id="SM00257">
    <property type="entry name" value="LysM"/>
    <property type="match status" value="2"/>
</dbReference>
<dbReference type="InterPro" id="IPR036779">
    <property type="entry name" value="LysM_dom_sf"/>
</dbReference>
<sequence>MKGKFNELTSMSSCLADHTKLEALSSSEDSQNKLASSEKSRVRRSAGMIGLAISMGASGMLLSQDKAAIAANGVTAETEISSLPNFSDLPSEGSQLSPLALKHKVEEGDTITRLAYNYQVKPEAIAAMNNLPLAAKLEPGETIKIPSDKDSSQKITPKSSPESSINNKSVGTKSVNTSLDHLRKTRKRLQDSLAELKTEEANSIVEKKAVADVSQPLKQPEEQETVANVETIEVAEAIEIPVFSRETELEQITVKEETEETSSLKVSILEEEEQSILPVVPSLQPQTTAKLEEDQPIPIKVVPAQEETPRTRQSIDVIPPEQTSFIQPERPVVRQPTAQPVSKKSYRVRPGDTLNSIARRHGISTQELIRANGINNANLIRVNQTLIIPQKAAIAQAQPSQKTTLPSVFDDFPTENRSPRNFVSNSNEENRSPRNFVSNRNTEAAELEISTVQQSHADKLKSDIVTLQQDYGDRGSDISLNQPRPSTKTVVGEALNPEWSSDRAPITSPQQAIEQRLDNRQPELISAAPSNPSIYNNAFEVPIGTAVGPELPGISNPDDYLPDAPMRFTGHIWPSKGVLTSGYGPRWGRMHRGIDIAAPVGTPIVSSAPGEVISAGWNSGGYGKLVKVRHPDGSVTLYAHNSRILVRRGQKVEQGQQIAEMGSTGFSTGPHLHYEIHPKGRGAQNPMAFLPKDRKR</sequence>
<name>T2IGI7_CROWT</name>
<dbReference type="SUPFAM" id="SSF54106">
    <property type="entry name" value="LysM domain"/>
    <property type="match status" value="2"/>
</dbReference>
<proteinExistence type="predicted"/>
<feature type="domain" description="LysM" evidence="2">
    <location>
        <begin position="101"/>
        <end position="145"/>
    </location>
</feature>
<dbReference type="PANTHER" id="PTHR21666:SF270">
    <property type="entry name" value="MUREIN HYDROLASE ACTIVATOR ENVC"/>
    <property type="match status" value="1"/>
</dbReference>
<dbReference type="Pfam" id="PF01551">
    <property type="entry name" value="Peptidase_M23"/>
    <property type="match status" value="1"/>
</dbReference>
<accession>T2IGI7</accession>
<gene>
    <name evidence="3" type="ORF">CWATWH8502_4505</name>
</gene>
<dbReference type="AlphaFoldDB" id="T2IGI7"/>
<reference evidence="3 4" key="1">
    <citation type="submission" date="2013-01" db="EMBL/GenBank/DDBJ databases">
        <authorList>
            <person name="Bench S."/>
        </authorList>
    </citation>
    <scope>NUCLEOTIDE SEQUENCE [LARGE SCALE GENOMIC DNA]</scope>
    <source>
        <strain evidence="3 4">WH 8502</strain>
    </source>
</reference>
<evidence type="ECO:0000313" key="4">
    <source>
        <dbReference type="Proteomes" id="UP000018348"/>
    </source>
</evidence>
<dbReference type="SUPFAM" id="SSF51261">
    <property type="entry name" value="Duplicated hybrid motif"/>
    <property type="match status" value="1"/>
</dbReference>
<comment type="caution">
    <text evidence="3">The sequence shown here is derived from an EMBL/GenBank/DDBJ whole genome shotgun (WGS) entry which is preliminary data.</text>
</comment>
<feature type="region of interest" description="Disordered" evidence="1">
    <location>
        <begin position="404"/>
        <end position="435"/>
    </location>
</feature>
<dbReference type="Proteomes" id="UP000018348">
    <property type="component" value="Unassembled WGS sequence"/>
</dbReference>
<feature type="region of interest" description="Disordered" evidence="1">
    <location>
        <begin position="142"/>
        <end position="175"/>
    </location>
</feature>
<dbReference type="Gene3D" id="2.70.70.10">
    <property type="entry name" value="Glucose Permease (Domain IIA)"/>
    <property type="match status" value="1"/>
</dbReference>
<dbReference type="InterPro" id="IPR016047">
    <property type="entry name" value="M23ase_b-sheet_dom"/>
</dbReference>
<dbReference type="InterPro" id="IPR050570">
    <property type="entry name" value="Cell_wall_metabolism_enzyme"/>
</dbReference>
<evidence type="ECO:0000256" key="1">
    <source>
        <dbReference type="SAM" id="MobiDB-lite"/>
    </source>
</evidence>